<feature type="chain" id="PRO_5014105138" description="Phosphatidylinositol-glycan biosynthesis class X protein" evidence="10">
    <location>
        <begin position="18"/>
        <end position="247"/>
    </location>
</feature>
<keyword evidence="6 10" id="KW-0256">Endoplasmic reticulum</keyword>
<proteinExistence type="inferred from homology"/>
<keyword evidence="9" id="KW-0325">Glycoprotein</keyword>
<dbReference type="SMART" id="SM00780">
    <property type="entry name" value="PIG-X"/>
    <property type="match status" value="1"/>
</dbReference>
<dbReference type="PANTHER" id="PTHR28650">
    <property type="entry name" value="PHOSPHATIDYLINOSITOL-GLYCAN BIOSYNTHESIS CLASS X PROTEIN"/>
    <property type="match status" value="1"/>
</dbReference>
<evidence type="ECO:0000256" key="5">
    <source>
        <dbReference type="ARBA" id="ARBA00022692"/>
    </source>
</evidence>
<sequence>MYVAVLLVLLYLPACHCLNGKEEKNENQCDLLKKSLESSSVWVEITKKGFHRQVETTVELSLGVLTGVQVMLLYRWPRGVYLDPYQIASLHKQSNWKILIDSATDLESPAHKTRGFVTYVYPIPEGPTARIKVTIPIHGRYHEPSFEGKTFTSVHIEPPDLLLRAENCPSFSSFKPHNVISAPCRADNSSTCSWVKGHSHKEPGSVSSFQLPVGDGRLLMPVSAGTLLVTLICCLLLSKYMWKHRIH</sequence>
<keyword evidence="13" id="KW-1185">Reference proteome</keyword>
<keyword evidence="8 10" id="KW-0472">Membrane</keyword>
<dbReference type="AlphaFoldDB" id="Q4RKZ7"/>
<dbReference type="GeneTree" id="ENSGT00390000017679"/>
<reference evidence="11 13" key="1">
    <citation type="journal article" date="2004" name="Nature">
        <title>Genome duplication in the teleost fish Tetraodon nigroviridis reveals the early vertebrate proto-karyotype.</title>
        <authorList>
            <person name="Jaillon O."/>
            <person name="Aury J.-M."/>
            <person name="Brunet F."/>
            <person name="Petit J.-L."/>
            <person name="Stange-Thomann N."/>
            <person name="Mauceli E."/>
            <person name="Bouneau L."/>
            <person name="Fischer C."/>
            <person name="Ozouf-Costaz C."/>
            <person name="Bernot A."/>
            <person name="Nicaud S."/>
            <person name="Jaffe D."/>
            <person name="Fisher S."/>
            <person name="Lutfalla G."/>
            <person name="Dossat C."/>
            <person name="Segurens B."/>
            <person name="Dasilva C."/>
            <person name="Salanoubat M."/>
            <person name="Levy M."/>
            <person name="Boudet N."/>
            <person name="Castellano S."/>
            <person name="Anthouard V."/>
            <person name="Jubin C."/>
            <person name="Castelli V."/>
            <person name="Katinka M."/>
            <person name="Vacherie B."/>
            <person name="Biemont C."/>
            <person name="Skalli Z."/>
            <person name="Cattolico L."/>
            <person name="Poulain J."/>
            <person name="De Berardinis V."/>
            <person name="Cruaud C."/>
            <person name="Duprat S."/>
            <person name="Brottier P."/>
            <person name="Coutanceau J.-P."/>
            <person name="Gouzy J."/>
            <person name="Parra G."/>
            <person name="Lardier G."/>
            <person name="Chapple C."/>
            <person name="McKernan K.J."/>
            <person name="McEwan P."/>
            <person name="Bosak S."/>
            <person name="Kellis M."/>
            <person name="Volff J.-N."/>
            <person name="Guigo R."/>
            <person name="Zody M.C."/>
            <person name="Mesirov J."/>
            <person name="Lindblad-Toh K."/>
            <person name="Birren B."/>
            <person name="Nusbaum C."/>
            <person name="Kahn D."/>
            <person name="Robinson-Rechavi M."/>
            <person name="Laudet V."/>
            <person name="Schachter V."/>
            <person name="Quetier F."/>
            <person name="Saurin W."/>
            <person name="Scarpelli C."/>
            <person name="Wincker P."/>
            <person name="Lander E.S."/>
            <person name="Weissenbach J."/>
            <person name="Roest Crollius H."/>
        </authorList>
    </citation>
    <scope>NUCLEOTIDE SEQUENCE [LARGE SCALE GENOMIC DNA]</scope>
</reference>
<dbReference type="Ensembl" id="ENSTNIT00000021008.1">
    <property type="protein sequence ID" value="ENSTNIP00000020775.1"/>
    <property type="gene ID" value="ENSTNIG00000017627.1"/>
</dbReference>
<evidence type="ECO:0000256" key="10">
    <source>
        <dbReference type="RuleBase" id="RU366056"/>
    </source>
</evidence>
<comment type="similarity">
    <text evidence="3 10">Belongs to the PIGX family.</text>
</comment>
<dbReference type="GO" id="GO:0006506">
    <property type="term" value="P:GPI anchor biosynthetic process"/>
    <property type="evidence" value="ECO:0007669"/>
    <property type="project" value="UniProtKB-UniPathway"/>
</dbReference>
<protein>
    <recommendedName>
        <fullName evidence="10">Phosphatidylinositol-glycan biosynthesis class X protein</fullName>
    </recommendedName>
</protein>
<reference evidence="12" key="3">
    <citation type="submission" date="2025-05" db="UniProtKB">
        <authorList>
            <consortium name="Ensembl"/>
        </authorList>
    </citation>
    <scope>IDENTIFICATION</scope>
</reference>
<dbReference type="OrthoDB" id="5546453at2759"/>
<dbReference type="InterPro" id="IPR040039">
    <property type="entry name" value="PIGX"/>
</dbReference>
<evidence type="ECO:0000313" key="12">
    <source>
        <dbReference type="Ensembl" id="ENSTNIP00000020775.1"/>
    </source>
</evidence>
<comment type="function">
    <text evidence="10">Stabilizing subunit of the glycosylphosphatidylinositol-mannosyltransferase I complex which catalyzes the transfer of the first mannose, via an alpha-1,4 bond from a dolichol-phosphate-mannose (Dol-P-Man) to the glucosaminyl acyl phosphatidylinositol (GlcN-(acyl)PI) intermediate to generate alpha-D-Man-(1-&gt;4)-alpha-D-GlcN-(1-&gt;6)-(1-radyl,2-acyl-sn-glycero-3-phospho)-2-acyl-inositol and participates in the sixth step of the glycosylphosphatidylinositol-anchor biosynthesis. Probably acts by stabilizing the mannosyltransferase PIGM.</text>
</comment>
<evidence type="ECO:0000256" key="4">
    <source>
        <dbReference type="ARBA" id="ARBA00022502"/>
    </source>
</evidence>
<evidence type="ECO:0000256" key="7">
    <source>
        <dbReference type="ARBA" id="ARBA00022989"/>
    </source>
</evidence>
<evidence type="ECO:0000256" key="2">
    <source>
        <dbReference type="ARBA" id="ARBA00004687"/>
    </source>
</evidence>
<dbReference type="PANTHER" id="PTHR28650:SF1">
    <property type="entry name" value="PHOSPHATIDYLINOSITOL-GLYCAN BIOSYNTHESIS CLASS X PROTEIN"/>
    <property type="match status" value="1"/>
</dbReference>
<feature type="transmembrane region" description="Helical" evidence="10">
    <location>
        <begin position="218"/>
        <end position="237"/>
    </location>
</feature>
<evidence type="ECO:0000256" key="3">
    <source>
        <dbReference type="ARBA" id="ARBA00010345"/>
    </source>
</evidence>
<accession>Q4RKZ7</accession>
<keyword evidence="4 10" id="KW-0337">GPI-anchor biosynthesis</keyword>
<dbReference type="STRING" id="99883.ENSTNIP00000020775"/>
<dbReference type="Proteomes" id="UP000007303">
    <property type="component" value="Unassembled WGS sequence"/>
</dbReference>
<evidence type="ECO:0000313" key="11">
    <source>
        <dbReference type="EMBL" id="CAG10935.1"/>
    </source>
</evidence>
<keyword evidence="10" id="KW-0732">Signal</keyword>
<dbReference type="UniPathway" id="UPA00196"/>
<evidence type="ECO:0000256" key="8">
    <source>
        <dbReference type="ARBA" id="ARBA00023136"/>
    </source>
</evidence>
<evidence type="ECO:0000256" key="6">
    <source>
        <dbReference type="ARBA" id="ARBA00022824"/>
    </source>
</evidence>
<comment type="subcellular location">
    <subcellularLocation>
        <location evidence="1 10">Endoplasmic reticulum membrane</location>
        <topology evidence="1 10">Single-pass membrane protein</topology>
    </subcellularLocation>
</comment>
<dbReference type="InterPro" id="IPR013233">
    <property type="entry name" value="PIG-X/PBN1"/>
</dbReference>
<evidence type="ECO:0000256" key="1">
    <source>
        <dbReference type="ARBA" id="ARBA00004389"/>
    </source>
</evidence>
<dbReference type="GO" id="GO:0005789">
    <property type="term" value="C:endoplasmic reticulum membrane"/>
    <property type="evidence" value="ECO:0007669"/>
    <property type="project" value="UniProtKB-SubCell"/>
</dbReference>
<reference evidence="11" key="2">
    <citation type="submission" date="2004-02" db="EMBL/GenBank/DDBJ databases">
        <authorList>
            <consortium name="Genoscope"/>
            <consortium name="Whitehead Institute Centre for Genome Research"/>
        </authorList>
    </citation>
    <scope>NUCLEOTIDE SEQUENCE</scope>
</reference>
<dbReference type="KEGG" id="tng:GSTEN00032716G001"/>
<dbReference type="EMBL" id="CAAE01015025">
    <property type="protein sequence ID" value="CAG10935.1"/>
    <property type="molecule type" value="Genomic_DNA"/>
</dbReference>
<evidence type="ECO:0000313" key="13">
    <source>
        <dbReference type="Proteomes" id="UP000007303"/>
    </source>
</evidence>
<name>Q4RKZ7_TETNG</name>
<evidence type="ECO:0000256" key="9">
    <source>
        <dbReference type="ARBA" id="ARBA00023180"/>
    </source>
</evidence>
<keyword evidence="5 10" id="KW-0812">Transmembrane</keyword>
<dbReference type="OMA" id="QEWNITE"/>
<dbReference type="HOGENOM" id="CLU_076787_1_0_1"/>
<gene>
    <name evidence="11" type="ORF">GSTENG00032716001</name>
</gene>
<dbReference type="Pfam" id="PF08320">
    <property type="entry name" value="PIG-X"/>
    <property type="match status" value="1"/>
</dbReference>
<organism evidence="11">
    <name type="scientific">Tetraodon nigroviridis</name>
    <name type="common">Spotted green pufferfish</name>
    <name type="synonym">Chelonodon nigroviridis</name>
    <dbReference type="NCBI Taxonomy" id="99883"/>
    <lineage>
        <taxon>Eukaryota</taxon>
        <taxon>Metazoa</taxon>
        <taxon>Chordata</taxon>
        <taxon>Craniata</taxon>
        <taxon>Vertebrata</taxon>
        <taxon>Euteleostomi</taxon>
        <taxon>Actinopterygii</taxon>
        <taxon>Neopterygii</taxon>
        <taxon>Teleostei</taxon>
        <taxon>Neoteleostei</taxon>
        <taxon>Acanthomorphata</taxon>
        <taxon>Eupercaria</taxon>
        <taxon>Tetraodontiformes</taxon>
        <taxon>Tetradontoidea</taxon>
        <taxon>Tetraodontidae</taxon>
        <taxon>Tetraodon</taxon>
    </lineage>
</organism>
<keyword evidence="7 10" id="KW-1133">Transmembrane helix</keyword>
<feature type="signal peptide" evidence="10">
    <location>
        <begin position="1"/>
        <end position="17"/>
    </location>
</feature>
<comment type="pathway">
    <text evidence="2 10">Glycolipid biosynthesis; glycosylphosphatidylinositol-anchor biosynthesis.</text>
</comment>